<evidence type="ECO:0000256" key="1">
    <source>
        <dbReference type="SAM" id="MobiDB-lite"/>
    </source>
</evidence>
<name>A0A061QLV8_9CHLO</name>
<dbReference type="Pfam" id="PF04921">
    <property type="entry name" value="XAP5"/>
    <property type="match status" value="1"/>
</dbReference>
<feature type="compositionally biased region" description="Basic residues" evidence="1">
    <location>
        <begin position="99"/>
        <end position="109"/>
    </location>
</feature>
<dbReference type="GO" id="GO:0005634">
    <property type="term" value="C:nucleus"/>
    <property type="evidence" value="ECO:0007669"/>
    <property type="project" value="InterPro"/>
</dbReference>
<feature type="region of interest" description="Disordered" evidence="1">
    <location>
        <begin position="83"/>
        <end position="160"/>
    </location>
</feature>
<protein>
    <submittedName>
        <fullName evidence="3">Protein FAM50</fullName>
    </submittedName>
</protein>
<feature type="compositionally biased region" description="Basic and acidic residues" evidence="1">
    <location>
        <begin position="83"/>
        <end position="98"/>
    </location>
</feature>
<gene>
    <name evidence="3" type="primary">FAM50</name>
    <name evidence="3" type="ORF">TSPGSL018_28254</name>
</gene>
<dbReference type="AlphaFoldDB" id="A0A061QLV8"/>
<dbReference type="PANTHER" id="PTHR12722:SF0">
    <property type="entry name" value="PROTEIN FAM50A"/>
    <property type="match status" value="1"/>
</dbReference>
<feature type="domain" description="FAM50A/XAP5 C-terminal" evidence="2">
    <location>
        <begin position="183"/>
        <end position="322"/>
    </location>
</feature>
<evidence type="ECO:0000259" key="2">
    <source>
        <dbReference type="Pfam" id="PF04921"/>
    </source>
</evidence>
<reference evidence="3" key="1">
    <citation type="submission" date="2014-05" db="EMBL/GenBank/DDBJ databases">
        <title>The transcriptome of the halophilic microalga Tetraselmis sp. GSL018 isolated from the Great Salt Lake, Utah.</title>
        <authorList>
            <person name="Jinkerson R.E."/>
            <person name="D'Adamo S."/>
            <person name="Posewitz M.C."/>
        </authorList>
    </citation>
    <scope>NUCLEOTIDE SEQUENCE</scope>
    <source>
        <strain evidence="3">GSL018</strain>
    </source>
</reference>
<accession>A0A061QLV8</accession>
<evidence type="ECO:0000313" key="3">
    <source>
        <dbReference type="EMBL" id="JAC60698.1"/>
    </source>
</evidence>
<organism evidence="3">
    <name type="scientific">Tetraselmis sp. GSL018</name>
    <dbReference type="NCBI Taxonomy" id="582737"/>
    <lineage>
        <taxon>Eukaryota</taxon>
        <taxon>Viridiplantae</taxon>
        <taxon>Chlorophyta</taxon>
        <taxon>core chlorophytes</taxon>
        <taxon>Chlorodendrophyceae</taxon>
        <taxon>Chlorodendrales</taxon>
        <taxon>Chlorodendraceae</taxon>
        <taxon>Tetraselmis</taxon>
    </lineage>
</organism>
<proteinExistence type="predicted"/>
<dbReference type="EMBL" id="GBEZ01026521">
    <property type="protein sequence ID" value="JAC60698.1"/>
    <property type="molecule type" value="Transcribed_RNA"/>
</dbReference>
<dbReference type="GO" id="GO:0006325">
    <property type="term" value="P:chromatin organization"/>
    <property type="evidence" value="ECO:0007669"/>
    <property type="project" value="TreeGrafter"/>
</dbReference>
<dbReference type="InterPro" id="IPR007005">
    <property type="entry name" value="XAP5"/>
</dbReference>
<dbReference type="InterPro" id="IPR048337">
    <property type="entry name" value="FAM50A/XAP5_C"/>
</dbReference>
<dbReference type="PANTHER" id="PTHR12722">
    <property type="entry name" value="XAP-5 PROTEIN-RELATED"/>
    <property type="match status" value="1"/>
</dbReference>
<sequence length="325" mass="38651">MMSYIGNAADAKRIRQLTEKREQERKRVEDMIKSSEEAVAGAGLRQFGAGASEVLETVFKNETIGLQTRDQFVEKRMTLKERYEEEARRKKEAEEEKRKKEREKKKRKKEKMEKEKSKLSFADDEEDADEELEEQTRVKKLGKDPKVETDFLPDREREKEEEELRAKLKREWEEEQERIKQETLEITYSYWDGSGHRRKVDVCKGDTIQNFLRKVREQLAPEFREMRTAQVANLMYIKEDLIIPSNMTFYELIVNKARGKSGPLFNFDVHEDVRLTNDATKEKDESHAGKVVERHWYDKNKHIFPASRWETYDPSKDYGTYTIFG</sequence>
<feature type="compositionally biased region" description="Acidic residues" evidence="1">
    <location>
        <begin position="122"/>
        <end position="133"/>
    </location>
</feature>
<feature type="compositionally biased region" description="Basic and acidic residues" evidence="1">
    <location>
        <begin position="134"/>
        <end position="160"/>
    </location>
</feature>